<feature type="compositionally biased region" description="Basic residues" evidence="3">
    <location>
        <begin position="1"/>
        <end position="18"/>
    </location>
</feature>
<name>A0A0F9WA56_9MICR</name>
<organism evidence="5 6">
    <name type="scientific">Vairimorpha ceranae</name>
    <dbReference type="NCBI Taxonomy" id="40302"/>
    <lineage>
        <taxon>Eukaryota</taxon>
        <taxon>Fungi</taxon>
        <taxon>Fungi incertae sedis</taxon>
        <taxon>Microsporidia</taxon>
        <taxon>Nosematidae</taxon>
        <taxon>Vairimorpha</taxon>
    </lineage>
</organism>
<keyword evidence="1" id="KW-0677">Repeat</keyword>
<feature type="compositionally biased region" description="Basic and acidic residues" evidence="3">
    <location>
        <begin position="19"/>
        <end position="29"/>
    </location>
</feature>
<dbReference type="Proteomes" id="UP000034350">
    <property type="component" value="Unassembled WGS sequence"/>
</dbReference>
<accession>A0A0F9WA56</accession>
<evidence type="ECO:0000256" key="2">
    <source>
        <dbReference type="PROSITE-ProRule" id="PRU00317"/>
    </source>
</evidence>
<feature type="repeat" description="Pumilio" evidence="2">
    <location>
        <begin position="358"/>
        <end position="396"/>
    </location>
</feature>
<feature type="region of interest" description="Disordered" evidence="3">
    <location>
        <begin position="1"/>
        <end position="29"/>
    </location>
</feature>
<sequence>MHSIKRKNNHKTRKVKRQIKQEKGVENTVKESLKPNTPAIKNVDGSINNEKYMKKINQKNKKNIDFFDEVQRLLRNSNYDKKNLEQKIEIAWLDVKPNFVSFIRQKSMYNKISVLFNKGNMNTKYDIVKATLNNIYDISCHEHSKRFILTVAKDNKKFLVSIIKKITLLSRKLVSNRNGLFILDEIYKISNRKSRKEMIYNILYFSDKIQDNSDLQDFEKEDLSDNNINTNEDLLLDAENDNGCINKDNIAHFDAEHICNGDTTVSKNVDCSCTPDILERNKALNTGLIKKLSSKRLWKYIFTHDLLCEYLKAYPKDTQYILDLLIRNKQMNLLLCTYKGLEACLFILSIDNVSEILRILTKNFMDVVNNEYGSIFILKILELNRSIEKIIDIYVENYRDIFINEVSILPLIYIFNQEKKYFPTLFNQLREKDLINTNKNYLLSKFKSIIIENLTVFMNTFSWILVYFFCKKDNDVKKQVCKLLNSDNYIKNEFSEKLKKKMIKYKLFK</sequence>
<dbReference type="InterPro" id="IPR001313">
    <property type="entry name" value="Pumilio_RNA-bd_rpt"/>
</dbReference>
<gene>
    <name evidence="5" type="ORF">AAJ76_6600011106</name>
</gene>
<keyword evidence="4" id="KW-0812">Transmembrane</keyword>
<dbReference type="RefSeq" id="XP_024330228.1">
    <property type="nucleotide sequence ID" value="XM_024476201.1"/>
</dbReference>
<evidence type="ECO:0000313" key="6">
    <source>
        <dbReference type="Proteomes" id="UP000034350"/>
    </source>
</evidence>
<dbReference type="GeneID" id="36321153"/>
<keyword evidence="6" id="KW-1185">Reference proteome</keyword>
<evidence type="ECO:0000256" key="4">
    <source>
        <dbReference type="SAM" id="Phobius"/>
    </source>
</evidence>
<evidence type="ECO:0008006" key="7">
    <source>
        <dbReference type="Google" id="ProtNLM"/>
    </source>
</evidence>
<dbReference type="EMBL" id="JPQZ01000066">
    <property type="protein sequence ID" value="KKO74486.1"/>
    <property type="molecule type" value="Genomic_DNA"/>
</dbReference>
<reference evidence="5 6" key="1">
    <citation type="journal article" date="2015" name="Environ. Microbiol.">
        <title>Genome analyses suggest the presence of polyploidy and recent human-driven expansions in eight global populations of the honeybee pathogen Nosema ceranae.</title>
        <authorList>
            <person name="Pelin A."/>
            <person name="Selman M."/>
            <person name="Aris-Brosou S."/>
            <person name="Farinelli L."/>
            <person name="Corradi N."/>
        </authorList>
    </citation>
    <scope>NUCLEOTIDE SEQUENCE [LARGE SCALE GENOMIC DNA]</scope>
    <source>
        <strain evidence="5 6">PA08 1199</strain>
    </source>
</reference>
<proteinExistence type="predicted"/>
<dbReference type="OrthoDB" id="2194103at2759"/>
<dbReference type="VEuPathDB" id="MicrosporidiaDB:NCER_102016"/>
<dbReference type="AlphaFoldDB" id="A0A0F9WA56"/>
<evidence type="ECO:0000256" key="1">
    <source>
        <dbReference type="ARBA" id="ARBA00022737"/>
    </source>
</evidence>
<dbReference type="PROSITE" id="PS50302">
    <property type="entry name" value="PUM"/>
    <property type="match status" value="1"/>
</dbReference>
<dbReference type="GO" id="GO:0003723">
    <property type="term" value="F:RNA binding"/>
    <property type="evidence" value="ECO:0007669"/>
    <property type="project" value="InterPro"/>
</dbReference>
<feature type="transmembrane region" description="Helical" evidence="4">
    <location>
        <begin position="449"/>
        <end position="469"/>
    </location>
</feature>
<comment type="caution">
    <text evidence="5">The sequence shown here is derived from an EMBL/GenBank/DDBJ whole genome shotgun (WGS) entry which is preliminary data.</text>
</comment>
<keyword evidence="4" id="KW-1133">Transmembrane helix</keyword>
<dbReference type="VEuPathDB" id="MicrosporidiaDB:AAJ76_6600011106"/>
<protein>
    <recommendedName>
        <fullName evidence="7">PUM-HD domain-containing protein</fullName>
    </recommendedName>
</protein>
<keyword evidence="4" id="KW-0472">Membrane</keyword>
<evidence type="ECO:0000313" key="5">
    <source>
        <dbReference type="EMBL" id="KKO74486.1"/>
    </source>
</evidence>
<evidence type="ECO:0000256" key="3">
    <source>
        <dbReference type="SAM" id="MobiDB-lite"/>
    </source>
</evidence>